<comment type="caution">
    <text evidence="1">The sequence shown here is derived from an EMBL/GenBank/DDBJ whole genome shotgun (WGS) entry which is preliminary data.</text>
</comment>
<evidence type="ECO:0000313" key="3">
    <source>
        <dbReference type="Proteomes" id="UP000663860"/>
    </source>
</evidence>
<protein>
    <submittedName>
        <fullName evidence="1">Uncharacterized protein</fullName>
    </submittedName>
</protein>
<gene>
    <name evidence="1" type="ORF">IZO911_LOCUS26078</name>
    <name evidence="2" type="ORF">KXQ929_LOCUS42687</name>
</gene>
<proteinExistence type="predicted"/>
<reference evidence="1" key="1">
    <citation type="submission" date="2021-02" db="EMBL/GenBank/DDBJ databases">
        <authorList>
            <person name="Nowell W R."/>
        </authorList>
    </citation>
    <scope>NUCLEOTIDE SEQUENCE</scope>
</reference>
<dbReference type="EMBL" id="CAJNOE010000335">
    <property type="protein sequence ID" value="CAF1156565.1"/>
    <property type="molecule type" value="Genomic_DNA"/>
</dbReference>
<evidence type="ECO:0000313" key="1">
    <source>
        <dbReference type="EMBL" id="CAF1156565.1"/>
    </source>
</evidence>
<dbReference type="AlphaFoldDB" id="A0A814T3L5"/>
<dbReference type="Proteomes" id="UP000663860">
    <property type="component" value="Unassembled WGS sequence"/>
</dbReference>
<sequence length="147" mass="16109">MWNNRVIRWCEGEEDGEIVIGGNGKGNESNQLDNPYAILTLFSSIPKTSFTFNLILLPEPPSSISSELQANFCSLTIPSLTKTENLTCSSRSLSANQEHLNMNLSQKLASTIKTDSTSSLNEFSKLLSSAESTNNLQKSSSNNKVFN</sequence>
<name>A0A814T3L5_9BILA</name>
<dbReference type="Proteomes" id="UP000663868">
    <property type="component" value="Unassembled WGS sequence"/>
</dbReference>
<organism evidence="1 3">
    <name type="scientific">Adineta steineri</name>
    <dbReference type="NCBI Taxonomy" id="433720"/>
    <lineage>
        <taxon>Eukaryota</taxon>
        <taxon>Metazoa</taxon>
        <taxon>Spiralia</taxon>
        <taxon>Gnathifera</taxon>
        <taxon>Rotifera</taxon>
        <taxon>Eurotatoria</taxon>
        <taxon>Bdelloidea</taxon>
        <taxon>Adinetida</taxon>
        <taxon>Adinetidae</taxon>
        <taxon>Adineta</taxon>
    </lineage>
</organism>
<accession>A0A814T3L5</accession>
<evidence type="ECO:0000313" key="2">
    <source>
        <dbReference type="EMBL" id="CAF4248761.1"/>
    </source>
</evidence>
<dbReference type="EMBL" id="CAJOBB010010668">
    <property type="protein sequence ID" value="CAF4248761.1"/>
    <property type="molecule type" value="Genomic_DNA"/>
</dbReference>